<sequence>MFVLNYLAVPATEFDRLAADDDQVDAVHELLESAEYPTTDIDKAWGPLSMVVGESPIMGAIAGTQEWDEEVTANPPTLVAEQAAALAAADGAQLAAAANELDSDTPPEYVADAVAELTRFYQAAANRGDAIIIVVN</sequence>
<dbReference type="Proteomes" id="UP000249886">
    <property type="component" value="Unassembled WGS sequence"/>
</dbReference>
<dbReference type="Pfam" id="PF08974">
    <property type="entry name" value="DUF1877"/>
    <property type="match status" value="1"/>
</dbReference>
<comment type="caution">
    <text evidence="1">The sequence shown here is derived from an EMBL/GenBank/DDBJ whole genome shotgun (WGS) entry which is preliminary data.</text>
</comment>
<name>A0A6H9XQQ3_9CORY</name>
<gene>
    <name evidence="1" type="ORF">NCTC10254_01191</name>
</gene>
<dbReference type="InterPro" id="IPR035944">
    <property type="entry name" value="YfbM-like_sf"/>
</dbReference>
<dbReference type="SUPFAM" id="SSF111069">
    <property type="entry name" value="Hypothetical protein yfbM"/>
    <property type="match status" value="1"/>
</dbReference>
<proteinExistence type="predicted"/>
<accession>A0A6H9XQQ3</accession>
<dbReference type="GeneID" id="84573767"/>
<dbReference type="InterPro" id="IPR015068">
    <property type="entry name" value="DUF1877"/>
</dbReference>
<reference evidence="1 2" key="1">
    <citation type="submission" date="2018-06" db="EMBL/GenBank/DDBJ databases">
        <authorList>
            <consortium name="Pathogen Informatics"/>
            <person name="Doyle S."/>
        </authorList>
    </citation>
    <scope>NUCLEOTIDE SEQUENCE [LARGE SCALE GENOMIC DNA]</scope>
    <source>
        <strain evidence="1 2">NCTC10254</strain>
    </source>
</reference>
<evidence type="ECO:0000313" key="1">
    <source>
        <dbReference type="EMBL" id="SPW28165.1"/>
    </source>
</evidence>
<protein>
    <submittedName>
        <fullName evidence="1">Domain of uncharacterized function (DUF1877)</fullName>
    </submittedName>
</protein>
<dbReference type="RefSeq" id="WP_005525331.1">
    <property type="nucleotide sequence ID" value="NZ_CAUQUT010000004.1"/>
</dbReference>
<dbReference type="AlphaFoldDB" id="A0A6H9XQQ3"/>
<dbReference type="Gene3D" id="3.40.1760.10">
    <property type="entry name" value="YfbM-like super family"/>
    <property type="match status" value="1"/>
</dbReference>
<organism evidence="1 2">
    <name type="scientific">Corynebacterium matruchotii</name>
    <dbReference type="NCBI Taxonomy" id="43768"/>
    <lineage>
        <taxon>Bacteria</taxon>
        <taxon>Bacillati</taxon>
        <taxon>Actinomycetota</taxon>
        <taxon>Actinomycetes</taxon>
        <taxon>Mycobacteriales</taxon>
        <taxon>Corynebacteriaceae</taxon>
        <taxon>Corynebacterium</taxon>
    </lineage>
</organism>
<evidence type="ECO:0000313" key="2">
    <source>
        <dbReference type="Proteomes" id="UP000249886"/>
    </source>
</evidence>
<dbReference type="EMBL" id="UARK01000005">
    <property type="protein sequence ID" value="SPW28165.1"/>
    <property type="molecule type" value="Genomic_DNA"/>
</dbReference>